<evidence type="ECO:0000313" key="2">
    <source>
        <dbReference type="EMBL" id="TRX88427.1"/>
    </source>
</evidence>
<gene>
    <name evidence="2" type="ORF">FHL15_010683</name>
</gene>
<dbReference type="OrthoDB" id="10573409at2759"/>
<reference evidence="3" key="1">
    <citation type="submission" date="2019-06" db="EMBL/GenBank/DDBJ databases">
        <title>Draft genome sequence of the griseofulvin-producing fungus Xylaria cubensis strain G536.</title>
        <authorList>
            <person name="Mead M.E."/>
            <person name="Raja H.A."/>
            <person name="Steenwyk J.L."/>
            <person name="Knowles S.L."/>
            <person name="Oberlies N.H."/>
            <person name="Rokas A."/>
        </authorList>
    </citation>
    <scope>NUCLEOTIDE SEQUENCE [LARGE SCALE GENOMIC DNA]</scope>
    <source>
        <strain evidence="3">G536</strain>
    </source>
</reference>
<accession>A0A553HKE8</accession>
<organism evidence="2 3">
    <name type="scientific">Xylaria flabelliformis</name>
    <dbReference type="NCBI Taxonomy" id="2512241"/>
    <lineage>
        <taxon>Eukaryota</taxon>
        <taxon>Fungi</taxon>
        <taxon>Dikarya</taxon>
        <taxon>Ascomycota</taxon>
        <taxon>Pezizomycotina</taxon>
        <taxon>Sordariomycetes</taxon>
        <taxon>Xylariomycetidae</taxon>
        <taxon>Xylariales</taxon>
        <taxon>Xylariaceae</taxon>
        <taxon>Xylaria</taxon>
    </lineage>
</organism>
<keyword evidence="3" id="KW-1185">Reference proteome</keyword>
<dbReference type="EMBL" id="VFLP01000088">
    <property type="protein sequence ID" value="TRX88427.1"/>
    <property type="molecule type" value="Genomic_DNA"/>
</dbReference>
<comment type="caution">
    <text evidence="2">The sequence shown here is derived from an EMBL/GenBank/DDBJ whole genome shotgun (WGS) entry which is preliminary data.</text>
</comment>
<dbReference type="AlphaFoldDB" id="A0A553HKE8"/>
<feature type="region of interest" description="Disordered" evidence="1">
    <location>
        <begin position="19"/>
        <end position="46"/>
    </location>
</feature>
<evidence type="ECO:0000256" key="1">
    <source>
        <dbReference type="SAM" id="MobiDB-lite"/>
    </source>
</evidence>
<name>A0A553HKE8_9PEZI</name>
<sequence>MITNNEPVRLLGNRQLTKSISLRRIPGSAPPQTDDADSPLHLRTSTPSHAMAYARALQTCVAAEMSRQLTSELNYG</sequence>
<evidence type="ECO:0000313" key="3">
    <source>
        <dbReference type="Proteomes" id="UP000319160"/>
    </source>
</evidence>
<dbReference type="Proteomes" id="UP000319160">
    <property type="component" value="Unassembled WGS sequence"/>
</dbReference>
<protein>
    <submittedName>
        <fullName evidence="2">Uncharacterized protein</fullName>
    </submittedName>
</protein>
<proteinExistence type="predicted"/>